<protein>
    <submittedName>
        <fullName evidence="1">Uncharacterized protein</fullName>
    </submittedName>
</protein>
<dbReference type="EMBL" id="ASHM01145519">
    <property type="protein sequence ID" value="PNX62081.1"/>
    <property type="molecule type" value="Genomic_DNA"/>
</dbReference>
<name>A0A2K3K723_TRIPR</name>
<comment type="caution">
    <text evidence="1">The sequence shown here is derived from an EMBL/GenBank/DDBJ whole genome shotgun (WGS) entry which is preliminary data.</text>
</comment>
<organism evidence="1 2">
    <name type="scientific">Trifolium pratense</name>
    <name type="common">Red clover</name>
    <dbReference type="NCBI Taxonomy" id="57577"/>
    <lineage>
        <taxon>Eukaryota</taxon>
        <taxon>Viridiplantae</taxon>
        <taxon>Streptophyta</taxon>
        <taxon>Embryophyta</taxon>
        <taxon>Tracheophyta</taxon>
        <taxon>Spermatophyta</taxon>
        <taxon>Magnoliopsida</taxon>
        <taxon>eudicotyledons</taxon>
        <taxon>Gunneridae</taxon>
        <taxon>Pentapetalae</taxon>
        <taxon>rosids</taxon>
        <taxon>fabids</taxon>
        <taxon>Fabales</taxon>
        <taxon>Fabaceae</taxon>
        <taxon>Papilionoideae</taxon>
        <taxon>50 kb inversion clade</taxon>
        <taxon>NPAAA clade</taxon>
        <taxon>Hologalegina</taxon>
        <taxon>IRL clade</taxon>
        <taxon>Trifolieae</taxon>
        <taxon>Trifolium</taxon>
    </lineage>
</organism>
<feature type="non-terminal residue" evidence="1">
    <location>
        <position position="1"/>
    </location>
</feature>
<sequence>RLLMGSRMFNLCEAIPSNLACCQILSAQGIEMVRRKNWNILLPGHNRTLDQLSPTSTCLLYSGPGENVVALAMEVSRSIHNY</sequence>
<accession>A0A2K3K723</accession>
<proteinExistence type="predicted"/>
<reference evidence="1 2" key="1">
    <citation type="journal article" date="2014" name="Am. J. Bot.">
        <title>Genome assembly and annotation for red clover (Trifolium pratense; Fabaceae).</title>
        <authorList>
            <person name="Istvanek J."/>
            <person name="Jaros M."/>
            <person name="Krenek A."/>
            <person name="Repkova J."/>
        </authorList>
    </citation>
    <scope>NUCLEOTIDE SEQUENCE [LARGE SCALE GENOMIC DNA]</scope>
    <source>
        <strain evidence="2">cv. Tatra</strain>
        <tissue evidence="1">Young leaves</tissue>
    </source>
</reference>
<dbReference type="Proteomes" id="UP000236291">
    <property type="component" value="Unassembled WGS sequence"/>
</dbReference>
<gene>
    <name evidence="1" type="ORF">L195_g060979</name>
</gene>
<dbReference type="AlphaFoldDB" id="A0A2K3K723"/>
<reference evidence="1 2" key="2">
    <citation type="journal article" date="2017" name="Front. Plant Sci.">
        <title>Gene Classification and Mining of Molecular Markers Useful in Red Clover (Trifolium pratense) Breeding.</title>
        <authorList>
            <person name="Istvanek J."/>
            <person name="Dluhosova J."/>
            <person name="Dluhos P."/>
            <person name="Patkova L."/>
            <person name="Nedelnik J."/>
            <person name="Repkova J."/>
        </authorList>
    </citation>
    <scope>NUCLEOTIDE SEQUENCE [LARGE SCALE GENOMIC DNA]</scope>
    <source>
        <strain evidence="2">cv. Tatra</strain>
        <tissue evidence="1">Young leaves</tissue>
    </source>
</reference>
<evidence type="ECO:0000313" key="1">
    <source>
        <dbReference type="EMBL" id="PNX62081.1"/>
    </source>
</evidence>
<evidence type="ECO:0000313" key="2">
    <source>
        <dbReference type="Proteomes" id="UP000236291"/>
    </source>
</evidence>